<dbReference type="PANTHER" id="PTHR46136">
    <property type="entry name" value="TRANSCRIPTION FACTOR GTE8"/>
    <property type="match status" value="1"/>
</dbReference>
<name>A0ABM0SXK1_CAMSA</name>
<keyword evidence="5" id="KW-1185">Reference proteome</keyword>
<dbReference type="RefSeq" id="XP_010417585.1">
    <property type="nucleotide sequence ID" value="XM_010419283.1"/>
</dbReference>
<evidence type="ECO:0000256" key="3">
    <source>
        <dbReference type="SAM" id="MobiDB-lite"/>
    </source>
</evidence>
<dbReference type="InterPro" id="IPR036427">
    <property type="entry name" value="Bromodomain-like_sf"/>
</dbReference>
<dbReference type="SMART" id="SM00297">
    <property type="entry name" value="BROMO"/>
    <property type="match status" value="1"/>
</dbReference>
<evidence type="ECO:0000313" key="5">
    <source>
        <dbReference type="Proteomes" id="UP000694864"/>
    </source>
</evidence>
<dbReference type="PRINTS" id="PR00503">
    <property type="entry name" value="BROMODOMAIN"/>
</dbReference>
<accession>A0ABM0SXK1</accession>
<dbReference type="Proteomes" id="UP000694864">
    <property type="component" value="Chromosome 1"/>
</dbReference>
<organism evidence="5 6">
    <name type="scientific">Camelina sativa</name>
    <name type="common">False flax</name>
    <name type="synonym">Myagrum sativum</name>
    <dbReference type="NCBI Taxonomy" id="90675"/>
    <lineage>
        <taxon>Eukaryota</taxon>
        <taxon>Viridiplantae</taxon>
        <taxon>Streptophyta</taxon>
        <taxon>Embryophyta</taxon>
        <taxon>Tracheophyta</taxon>
        <taxon>Spermatophyta</taxon>
        <taxon>Magnoliopsida</taxon>
        <taxon>eudicotyledons</taxon>
        <taxon>Gunneridae</taxon>
        <taxon>Pentapetalae</taxon>
        <taxon>rosids</taxon>
        <taxon>malvids</taxon>
        <taxon>Brassicales</taxon>
        <taxon>Brassicaceae</taxon>
        <taxon>Camelineae</taxon>
        <taxon>Camelina</taxon>
    </lineage>
</organism>
<reference evidence="5" key="1">
    <citation type="journal article" date="2014" name="Nat. Commun.">
        <title>The emerging biofuel crop Camelina sativa retains a highly undifferentiated hexaploid genome structure.</title>
        <authorList>
            <person name="Kagale S."/>
            <person name="Koh C."/>
            <person name="Nixon J."/>
            <person name="Bollina V."/>
            <person name="Clarke W.E."/>
            <person name="Tuteja R."/>
            <person name="Spillane C."/>
            <person name="Robinson S.J."/>
            <person name="Links M.G."/>
            <person name="Clarke C."/>
            <person name="Higgins E.E."/>
            <person name="Huebert T."/>
            <person name="Sharpe A.G."/>
            <person name="Parkin I.A."/>
        </authorList>
    </citation>
    <scope>NUCLEOTIDE SEQUENCE [LARGE SCALE GENOMIC DNA]</scope>
    <source>
        <strain evidence="5">cv. DH55</strain>
    </source>
</reference>
<dbReference type="Pfam" id="PF00439">
    <property type="entry name" value="Bromodomain"/>
    <property type="match status" value="1"/>
</dbReference>
<keyword evidence="1 2" id="KW-0103">Bromodomain</keyword>
<dbReference type="PROSITE" id="PS50014">
    <property type="entry name" value="BROMODOMAIN_2"/>
    <property type="match status" value="1"/>
</dbReference>
<dbReference type="InterPro" id="IPR001487">
    <property type="entry name" value="Bromodomain"/>
</dbReference>
<evidence type="ECO:0000313" key="6">
    <source>
        <dbReference type="RefSeq" id="XP_010417585.1"/>
    </source>
</evidence>
<evidence type="ECO:0000256" key="1">
    <source>
        <dbReference type="ARBA" id="ARBA00023117"/>
    </source>
</evidence>
<protein>
    <submittedName>
        <fullName evidence="6">Transcription factor GTE12-like</fullName>
    </submittedName>
</protein>
<feature type="region of interest" description="Disordered" evidence="3">
    <location>
        <begin position="1"/>
        <end position="42"/>
    </location>
</feature>
<evidence type="ECO:0000256" key="2">
    <source>
        <dbReference type="PROSITE-ProRule" id="PRU00035"/>
    </source>
</evidence>
<dbReference type="GeneID" id="104703275"/>
<sequence length="335" mass="39392">MVTESKLRINVGSEANRSRKKRGAEEVEELDQANTNKKKQKMDRDRELLSLHDLCLNLLESMRDEWLGWRFEELVIENPNYFSVISKPMDFVTIKSKLAKNLYLNIAEEFPRDVQLVFENAIRYYPPENSLHKNAKKLKKLFELRWESVKTKIACGRVTLGQKVSRLINPVKEQSKEDKPESKFEFDQGLMPLSPTKALRAATIRIRFADTIVKAKYRKLIDESGGNKADVMMRMEKEKQLLERREREVKARIEGEPRAARLKVLCRERLALEELEEEAKFNIVDNLQTMKEVVKLCGRSYLARRTRRIEEELGLFLTIEDYWPELEEIKEEGEI</sequence>
<dbReference type="Gene3D" id="1.20.920.10">
    <property type="entry name" value="Bromodomain-like"/>
    <property type="match status" value="1"/>
</dbReference>
<dbReference type="SUPFAM" id="SSF47370">
    <property type="entry name" value="Bromodomain"/>
    <property type="match status" value="1"/>
</dbReference>
<evidence type="ECO:0000259" key="4">
    <source>
        <dbReference type="PROSITE" id="PS50014"/>
    </source>
</evidence>
<gene>
    <name evidence="6" type="primary">LOC104703275</name>
</gene>
<reference evidence="6" key="2">
    <citation type="submission" date="2025-08" db="UniProtKB">
        <authorList>
            <consortium name="RefSeq"/>
        </authorList>
    </citation>
    <scope>IDENTIFICATION</scope>
    <source>
        <tissue evidence="6">Leaf</tissue>
    </source>
</reference>
<proteinExistence type="predicted"/>
<dbReference type="InterPro" id="IPR052442">
    <property type="entry name" value="Env_Response_Regulator"/>
</dbReference>
<dbReference type="PANTHER" id="PTHR46136:SF19">
    <property type="entry name" value="TRANSCRIPTION FACTOR GTE12"/>
    <property type="match status" value="1"/>
</dbReference>
<feature type="domain" description="Bromo" evidence="4">
    <location>
        <begin position="79"/>
        <end position="132"/>
    </location>
</feature>